<dbReference type="Proteomes" id="UP000737420">
    <property type="component" value="Unassembled WGS sequence"/>
</dbReference>
<dbReference type="RefSeq" id="WP_041214936.1">
    <property type="nucleotide sequence ID" value="NZ_AP022013.1"/>
</dbReference>
<dbReference type="EMBL" id="BPOP01000076">
    <property type="protein sequence ID" value="GJB94121.1"/>
    <property type="molecule type" value="Genomic_DNA"/>
</dbReference>
<reference evidence="1 2" key="1">
    <citation type="submission" date="2021-07" db="EMBL/GenBank/DDBJ databases">
        <title>Draft genome sequence of carbapenem-resistant Aeromonas spp. in Japan.</title>
        <authorList>
            <person name="Maehana S."/>
            <person name="Suzuki M."/>
            <person name="Kitasato H."/>
        </authorList>
    </citation>
    <scope>NUCLEOTIDE SEQUENCE [LARGE SCALE GENOMIC DNA]</scope>
    <source>
        <strain evidence="1 2">KAM382</strain>
    </source>
</reference>
<organism evidence="1 2">
    <name type="scientific">Aeromonas caviae</name>
    <name type="common">Aeromonas punctata</name>
    <dbReference type="NCBI Taxonomy" id="648"/>
    <lineage>
        <taxon>Bacteria</taxon>
        <taxon>Pseudomonadati</taxon>
        <taxon>Pseudomonadota</taxon>
        <taxon>Gammaproteobacteria</taxon>
        <taxon>Aeromonadales</taxon>
        <taxon>Aeromonadaceae</taxon>
        <taxon>Aeromonas</taxon>
    </lineage>
</organism>
<sequence>MTMESHPVEPITEVLRELAAIKQGLALQALPAIPLDAFLDMLLDVYKFKLPKRTAQDMIADGRIPIIPKLRAGDQPWVNLVRWREMASEPEQYFKLVNENSGRRLASRALTKKPTSRSVA</sequence>
<comment type="caution">
    <text evidence="1">The sequence shown here is derived from an EMBL/GenBank/DDBJ whole genome shotgun (WGS) entry which is preliminary data.</text>
</comment>
<protein>
    <recommendedName>
        <fullName evidence="3">Pyocin activator protein PrtN</fullName>
    </recommendedName>
</protein>
<evidence type="ECO:0008006" key="3">
    <source>
        <dbReference type="Google" id="ProtNLM"/>
    </source>
</evidence>
<dbReference type="AlphaFoldDB" id="A0ABD0BD17"/>
<name>A0ABD0BD17_AERCA</name>
<accession>A0ABD0BD17</accession>
<proteinExistence type="predicted"/>
<gene>
    <name evidence="1" type="ORF">KAM382_41820</name>
</gene>
<dbReference type="GeneID" id="60843441"/>
<evidence type="ECO:0000313" key="1">
    <source>
        <dbReference type="EMBL" id="GJB94121.1"/>
    </source>
</evidence>
<evidence type="ECO:0000313" key="2">
    <source>
        <dbReference type="Proteomes" id="UP000737420"/>
    </source>
</evidence>